<dbReference type="PROSITE" id="PS50097">
    <property type="entry name" value="BTB"/>
    <property type="match status" value="2"/>
</dbReference>
<dbReference type="Gene3D" id="3.30.710.10">
    <property type="entry name" value="Potassium Channel Kv1.1, Chain A"/>
    <property type="match status" value="2"/>
</dbReference>
<proteinExistence type="predicted"/>
<feature type="domain" description="BTB" evidence="1">
    <location>
        <begin position="360"/>
        <end position="421"/>
    </location>
</feature>
<dbReference type="Proteomes" id="UP001307889">
    <property type="component" value="Chromosome 3"/>
</dbReference>
<gene>
    <name evidence="2" type="ORF">NTJ_05009</name>
</gene>
<dbReference type="PANTHER" id="PTHR24413">
    <property type="entry name" value="SPECKLE-TYPE POZ PROTEIN"/>
    <property type="match status" value="1"/>
</dbReference>
<dbReference type="SUPFAM" id="SSF54695">
    <property type="entry name" value="POZ domain"/>
    <property type="match status" value="2"/>
</dbReference>
<dbReference type="InterPro" id="IPR011333">
    <property type="entry name" value="SKP1/BTB/POZ_sf"/>
</dbReference>
<dbReference type="InterPro" id="IPR000210">
    <property type="entry name" value="BTB/POZ_dom"/>
</dbReference>
<organism evidence="2 3">
    <name type="scientific">Nesidiocoris tenuis</name>
    <dbReference type="NCBI Taxonomy" id="355587"/>
    <lineage>
        <taxon>Eukaryota</taxon>
        <taxon>Metazoa</taxon>
        <taxon>Ecdysozoa</taxon>
        <taxon>Arthropoda</taxon>
        <taxon>Hexapoda</taxon>
        <taxon>Insecta</taxon>
        <taxon>Pterygota</taxon>
        <taxon>Neoptera</taxon>
        <taxon>Paraneoptera</taxon>
        <taxon>Hemiptera</taxon>
        <taxon>Heteroptera</taxon>
        <taxon>Panheteroptera</taxon>
        <taxon>Cimicomorpha</taxon>
        <taxon>Miridae</taxon>
        <taxon>Dicyphina</taxon>
        <taxon>Nesidiocoris</taxon>
    </lineage>
</organism>
<name>A0ABN7AIW2_9HEMI</name>
<evidence type="ECO:0000313" key="3">
    <source>
        <dbReference type="Proteomes" id="UP001307889"/>
    </source>
</evidence>
<sequence length="516" mass="58845">MAIPHVLLSKLYKYMQDGMFSDFTICIGSSSFAVHKFVLAMRSPFFRALFETPMRESQEQKLNLDDVEATVFELFLEFIYTGEFARIQEFENNAPKLIFCGVKYQVPELVDKCNQFLRSTVAKFSPDSAANGLISAHLLQLTDLHDSVITAVSRDWERIARSKFWAEIIADHDLATSVEKSAMKEFSALNDKGVGYVRYISYTEGRGFTWTINKAESPKRSSEYAQSPEVAITNDDNDDGELFPWKLRVENRQDKTLSFYLVYTGTEIMPLHILGELSVQLYSQGQRYCRRSGVIDFGPSCCRVQLLNLNPSEQELPSASSALYCGDHISLKLDLTLRESSCSVPARGSFQDFHKNRQFADGEVILNNQVFKVHKALFSAACGVFEEKFSFNSRIDIAGIEYNAFHSLSDFIYDSSAIQQSSGVDVLTAAYHFGLQDELMDRLRNILIRQFNFENVMPILRLAHNKRDKFLIENAFEFIFLHFSSMVQQPSWKIMGQKPSLHGEFFEFIGAKLNSI</sequence>
<feature type="domain" description="BTB" evidence="1">
    <location>
        <begin position="21"/>
        <end position="88"/>
    </location>
</feature>
<accession>A0ABN7AIW2</accession>
<evidence type="ECO:0000313" key="2">
    <source>
        <dbReference type="EMBL" id="BES92201.1"/>
    </source>
</evidence>
<dbReference type="SMART" id="SM00225">
    <property type="entry name" value="BTB"/>
    <property type="match status" value="2"/>
</dbReference>
<dbReference type="CDD" id="cd14733">
    <property type="entry name" value="BACK"/>
    <property type="match status" value="1"/>
</dbReference>
<reference evidence="2 3" key="1">
    <citation type="submission" date="2023-09" db="EMBL/GenBank/DDBJ databases">
        <title>Nesidiocoris tenuis whole genome shotgun sequence.</title>
        <authorList>
            <person name="Shibata T."/>
            <person name="Shimoda M."/>
            <person name="Kobayashi T."/>
            <person name="Uehara T."/>
        </authorList>
    </citation>
    <scope>NUCLEOTIDE SEQUENCE [LARGE SCALE GENOMIC DNA]</scope>
    <source>
        <strain evidence="2 3">Japan</strain>
    </source>
</reference>
<dbReference type="Pfam" id="PF00651">
    <property type="entry name" value="BTB"/>
    <property type="match status" value="2"/>
</dbReference>
<evidence type="ECO:0000259" key="1">
    <source>
        <dbReference type="PROSITE" id="PS50097"/>
    </source>
</evidence>
<protein>
    <recommendedName>
        <fullName evidence="1">BTB domain-containing protein</fullName>
    </recommendedName>
</protein>
<dbReference type="EMBL" id="AP028911">
    <property type="protein sequence ID" value="BES92201.1"/>
    <property type="molecule type" value="Genomic_DNA"/>
</dbReference>
<keyword evidence="3" id="KW-1185">Reference proteome</keyword>
<dbReference type="CDD" id="cd18186">
    <property type="entry name" value="BTB_POZ_ZBTB_KLHL-like"/>
    <property type="match status" value="2"/>
</dbReference>